<dbReference type="PANTHER" id="PTHR43806">
    <property type="entry name" value="PEPTIDASE S8"/>
    <property type="match status" value="1"/>
</dbReference>
<feature type="domain" description="Peptidase S8/S53" evidence="6">
    <location>
        <begin position="96"/>
        <end position="289"/>
    </location>
</feature>
<evidence type="ECO:0000256" key="5">
    <source>
        <dbReference type="PROSITE-ProRule" id="PRU01240"/>
    </source>
</evidence>
<dbReference type="InterPro" id="IPR023827">
    <property type="entry name" value="Peptidase_S8_Asp-AS"/>
</dbReference>
<dbReference type="Proteomes" id="UP001060164">
    <property type="component" value="Chromosome"/>
</dbReference>
<sequence>MPNSLQEAIVSNDYYDYIIPSIFDLSTLSDILPEIRLLEMDSAYSLLNVPAPRNTALFEYTRYNTIPNLFMLQDTTSLEISGITQVQNLTNLNLTGSGVLIGFIDTGIDYTNRVFRDAAGNTRIEAIWDQSLQGGATPRHFPYGTEYRREEINQALQADNPLDVVPSTDTNGHGTFLASVTAGSALPEENFIGAAPESMIAMVKLKEAKDYLKEFFYYSGTDPVFQETDIIMAYSYLRNLAMELQIPLVVCIGLGSNQGDHAGGMPLSVVLSGTSTLITNAVVAACGNEAGRAHHYYGELPESVSYETVEILVPEGSPGFFLETWVRSPDAFSVGFVSPTGEVVSRIPFGLNNTVNAGFILDPTTIEVHYETIQAVTGSQLIFMRFRRPSPGIWRVRVYGPRVLFGSFHMWLPVYGFTEPDIVFLKPDAYTTLTAPSDASNIIATGTYDAYSNSLYLNSGRGNTTLDVQKPDFCAPGVGLTGMNARGNLTTRTGSCLAAGLTAGSAALVMEWGLKRSPFLLFNSAEIRDFLIRGTVRDPGIVYPNREWGYGKLNVYRSFTSFFET</sequence>
<evidence type="ECO:0000256" key="1">
    <source>
        <dbReference type="ARBA" id="ARBA00011073"/>
    </source>
</evidence>
<dbReference type="PANTHER" id="PTHR43806:SF11">
    <property type="entry name" value="CEREVISIN-RELATED"/>
    <property type="match status" value="1"/>
</dbReference>
<comment type="similarity">
    <text evidence="1 5">Belongs to the peptidase S8 family.</text>
</comment>
<dbReference type="InterPro" id="IPR050131">
    <property type="entry name" value="Peptidase_S8_subtilisin-like"/>
</dbReference>
<keyword evidence="3" id="KW-0378">Hydrolase</keyword>
<evidence type="ECO:0000313" key="7">
    <source>
        <dbReference type="EMBL" id="UWP59529.1"/>
    </source>
</evidence>
<keyword evidence="2" id="KW-0645">Protease</keyword>
<feature type="domain" description="Peptidase S8/S53" evidence="6">
    <location>
        <begin position="431"/>
        <end position="551"/>
    </location>
</feature>
<dbReference type="InterPro" id="IPR034045">
    <property type="entry name" value="Pep_S8_CspA-like"/>
</dbReference>
<dbReference type="InterPro" id="IPR000209">
    <property type="entry name" value="Peptidase_S8/S53_dom"/>
</dbReference>
<comment type="caution">
    <text evidence="5">Lacks conserved residue(s) required for the propagation of feature annotation.</text>
</comment>
<dbReference type="PROSITE" id="PS00136">
    <property type="entry name" value="SUBTILASE_ASP"/>
    <property type="match status" value="1"/>
</dbReference>
<reference evidence="7" key="1">
    <citation type="journal article" date="2022" name="Cell">
        <title>Design, construction, and in vivo augmentation of a complex gut microbiome.</title>
        <authorList>
            <person name="Cheng A.G."/>
            <person name="Ho P.Y."/>
            <person name="Aranda-Diaz A."/>
            <person name="Jain S."/>
            <person name="Yu F.B."/>
            <person name="Meng X."/>
            <person name="Wang M."/>
            <person name="Iakiviak M."/>
            <person name="Nagashima K."/>
            <person name="Zhao A."/>
            <person name="Murugkar P."/>
            <person name="Patil A."/>
            <person name="Atabakhsh K."/>
            <person name="Weakley A."/>
            <person name="Yan J."/>
            <person name="Brumbaugh A.R."/>
            <person name="Higginbottom S."/>
            <person name="Dimas A."/>
            <person name="Shiver A.L."/>
            <person name="Deutschbauer A."/>
            <person name="Neff N."/>
            <person name="Sonnenburg J.L."/>
            <person name="Huang K.C."/>
            <person name="Fischbach M.A."/>
        </authorList>
    </citation>
    <scope>NUCLEOTIDE SEQUENCE</scope>
    <source>
        <strain evidence="7">DSM 19829</strain>
    </source>
</reference>
<dbReference type="SUPFAM" id="SSF52743">
    <property type="entry name" value="Subtilisin-like"/>
    <property type="match status" value="1"/>
</dbReference>
<dbReference type="PROSITE" id="PS51892">
    <property type="entry name" value="SUBTILASE"/>
    <property type="match status" value="1"/>
</dbReference>
<gene>
    <name evidence="7" type="ORF">NQ502_00220</name>
</gene>
<evidence type="ECO:0000256" key="2">
    <source>
        <dbReference type="ARBA" id="ARBA00022670"/>
    </source>
</evidence>
<organism evidence="7 8">
    <name type="scientific">Ruminococcus gauvreauii</name>
    <dbReference type="NCBI Taxonomy" id="438033"/>
    <lineage>
        <taxon>Bacteria</taxon>
        <taxon>Bacillati</taxon>
        <taxon>Bacillota</taxon>
        <taxon>Clostridia</taxon>
        <taxon>Eubacteriales</taxon>
        <taxon>Oscillospiraceae</taxon>
        <taxon>Ruminococcus</taxon>
    </lineage>
</organism>
<dbReference type="CDD" id="cd07478">
    <property type="entry name" value="Peptidases_S8_CspA-like"/>
    <property type="match status" value="1"/>
</dbReference>
<evidence type="ECO:0000256" key="3">
    <source>
        <dbReference type="ARBA" id="ARBA00022801"/>
    </source>
</evidence>
<dbReference type="PRINTS" id="PR00723">
    <property type="entry name" value="SUBTILISIN"/>
</dbReference>
<dbReference type="Pfam" id="PF00082">
    <property type="entry name" value="Peptidase_S8"/>
    <property type="match status" value="2"/>
</dbReference>
<dbReference type="RefSeq" id="WP_028527884.1">
    <property type="nucleotide sequence ID" value="NZ_CABLBR010000005.1"/>
</dbReference>
<accession>A0ABY5VG15</accession>
<dbReference type="EMBL" id="CP102290">
    <property type="protein sequence ID" value="UWP59529.1"/>
    <property type="molecule type" value="Genomic_DNA"/>
</dbReference>
<keyword evidence="4" id="KW-0720">Serine protease</keyword>
<dbReference type="Gene3D" id="2.60.120.1290">
    <property type="match status" value="1"/>
</dbReference>
<evidence type="ECO:0000259" key="6">
    <source>
        <dbReference type="Pfam" id="PF00082"/>
    </source>
</evidence>
<dbReference type="PIRSF" id="PIRSF037894">
    <property type="entry name" value="Subtilisin_rel_CspABC"/>
    <property type="match status" value="1"/>
</dbReference>
<protein>
    <submittedName>
        <fullName evidence="7">S8 family peptidase</fullName>
    </submittedName>
</protein>
<evidence type="ECO:0000313" key="8">
    <source>
        <dbReference type="Proteomes" id="UP001060164"/>
    </source>
</evidence>
<name>A0ABY5VG15_9FIRM</name>
<dbReference type="InterPro" id="IPR036852">
    <property type="entry name" value="Peptidase_S8/S53_dom_sf"/>
</dbReference>
<proteinExistence type="inferred from homology"/>
<dbReference type="InterPro" id="IPR017310">
    <property type="entry name" value="Pept_S8A_subtilisin_clostridia"/>
</dbReference>
<dbReference type="Gene3D" id="3.40.50.200">
    <property type="entry name" value="Peptidase S8/S53 domain"/>
    <property type="match status" value="1"/>
</dbReference>
<dbReference type="InterPro" id="IPR015500">
    <property type="entry name" value="Peptidase_S8_subtilisin-rel"/>
</dbReference>
<evidence type="ECO:0000256" key="4">
    <source>
        <dbReference type="ARBA" id="ARBA00022825"/>
    </source>
</evidence>
<keyword evidence="8" id="KW-1185">Reference proteome</keyword>